<name>A0A9P1MV87_9PELO</name>
<dbReference type="EMBL" id="CANHGI010000001">
    <property type="protein sequence ID" value="CAI5440063.1"/>
    <property type="molecule type" value="Genomic_DNA"/>
</dbReference>
<feature type="signal peptide" evidence="1">
    <location>
        <begin position="1"/>
        <end position="17"/>
    </location>
</feature>
<dbReference type="InterPro" id="IPR016187">
    <property type="entry name" value="CTDL_fold"/>
</dbReference>
<reference evidence="3" key="1">
    <citation type="submission" date="2022-11" db="EMBL/GenBank/DDBJ databases">
        <authorList>
            <person name="Kikuchi T."/>
        </authorList>
    </citation>
    <scope>NUCLEOTIDE SEQUENCE</scope>
    <source>
        <strain evidence="3">PS1010</strain>
    </source>
</reference>
<keyword evidence="4" id="KW-1185">Reference proteome</keyword>
<gene>
    <name evidence="3" type="ORF">CAMP_LOCUS2700</name>
</gene>
<dbReference type="SUPFAM" id="SSF56436">
    <property type="entry name" value="C-type lectin-like"/>
    <property type="match status" value="1"/>
</dbReference>
<evidence type="ECO:0000313" key="3">
    <source>
        <dbReference type="EMBL" id="CAI5440063.1"/>
    </source>
</evidence>
<dbReference type="SMART" id="SM00034">
    <property type="entry name" value="CLECT"/>
    <property type="match status" value="1"/>
</dbReference>
<dbReference type="AlphaFoldDB" id="A0A9P1MV87"/>
<dbReference type="PROSITE" id="PS50041">
    <property type="entry name" value="C_TYPE_LECTIN_2"/>
    <property type="match status" value="1"/>
</dbReference>
<comment type="caution">
    <text evidence="3">The sequence shown here is derived from an EMBL/GenBank/DDBJ whole genome shotgun (WGS) entry which is preliminary data.</text>
</comment>
<feature type="chain" id="PRO_5040478243" description="C-type lectin domain-containing protein" evidence="1">
    <location>
        <begin position="18"/>
        <end position="211"/>
    </location>
</feature>
<dbReference type="Pfam" id="PF00059">
    <property type="entry name" value="Lectin_C"/>
    <property type="match status" value="1"/>
</dbReference>
<keyword evidence="1" id="KW-0732">Signal</keyword>
<dbReference type="CDD" id="cd00037">
    <property type="entry name" value="CLECT"/>
    <property type="match status" value="1"/>
</dbReference>
<dbReference type="Gene3D" id="3.10.100.10">
    <property type="entry name" value="Mannose-Binding Protein A, subunit A"/>
    <property type="match status" value="1"/>
</dbReference>
<dbReference type="PANTHER" id="PTHR23124">
    <property type="entry name" value="C-TYPE LECTIN DOMAIN-CONTAINING PROTEIN-RELATED-RELATED"/>
    <property type="match status" value="1"/>
</dbReference>
<organism evidence="3 4">
    <name type="scientific">Caenorhabditis angaria</name>
    <dbReference type="NCBI Taxonomy" id="860376"/>
    <lineage>
        <taxon>Eukaryota</taxon>
        <taxon>Metazoa</taxon>
        <taxon>Ecdysozoa</taxon>
        <taxon>Nematoda</taxon>
        <taxon>Chromadorea</taxon>
        <taxon>Rhabditida</taxon>
        <taxon>Rhabditina</taxon>
        <taxon>Rhabditomorpha</taxon>
        <taxon>Rhabditoidea</taxon>
        <taxon>Rhabditidae</taxon>
        <taxon>Peloderinae</taxon>
        <taxon>Caenorhabditis</taxon>
    </lineage>
</organism>
<dbReference type="InterPro" id="IPR016186">
    <property type="entry name" value="C-type_lectin-like/link_sf"/>
</dbReference>
<dbReference type="OrthoDB" id="5825749at2759"/>
<evidence type="ECO:0000313" key="4">
    <source>
        <dbReference type="Proteomes" id="UP001152747"/>
    </source>
</evidence>
<evidence type="ECO:0000259" key="2">
    <source>
        <dbReference type="PROSITE" id="PS50041"/>
    </source>
</evidence>
<feature type="domain" description="C-type lectin" evidence="2">
    <location>
        <begin position="49"/>
        <end position="189"/>
    </location>
</feature>
<dbReference type="InterPro" id="IPR001304">
    <property type="entry name" value="C-type_lectin-like"/>
</dbReference>
<protein>
    <recommendedName>
        <fullName evidence="2">C-type lectin domain-containing protein</fullName>
    </recommendedName>
</protein>
<sequence>MKNSVLIILILLNFGQCWESCDETSEDSYEIRENRKKCPKNWREFERGSGRWCIRVFAGILNKFEAEARCENYGGVLSGIENLEEQSFINSEGVKILQDQGLPSGSLWINLIRKPECRNENDAKLARCNGSLGFQWYDKSTFNTNMMTWSSWNPDNAGGNQYCAYMYLLNTQSPGDGVEFGSMDDIPCETARTDGNLLQYVRAYACGMKPR</sequence>
<dbReference type="Proteomes" id="UP001152747">
    <property type="component" value="Unassembled WGS sequence"/>
</dbReference>
<evidence type="ECO:0000256" key="1">
    <source>
        <dbReference type="SAM" id="SignalP"/>
    </source>
</evidence>
<proteinExistence type="predicted"/>
<accession>A0A9P1MV87</accession>